<dbReference type="CDD" id="cd17917">
    <property type="entry name" value="DEXHc_RHA-like"/>
    <property type="match status" value="1"/>
</dbReference>
<dbReference type="STRING" id="195883.A0A482WK86"/>
<dbReference type="SMR" id="A0A482WK86"/>
<keyword evidence="4" id="KW-1185">Reference proteome</keyword>
<evidence type="ECO:0000313" key="4">
    <source>
        <dbReference type="Proteomes" id="UP000291343"/>
    </source>
</evidence>
<dbReference type="EMBL" id="QKKF02033617">
    <property type="protein sequence ID" value="RZF33656.1"/>
    <property type="molecule type" value="Genomic_DNA"/>
</dbReference>
<name>A0A482WK86_LAOST</name>
<dbReference type="SUPFAM" id="SSF82708">
    <property type="entry name" value="R3H domain"/>
    <property type="match status" value="1"/>
</dbReference>
<dbReference type="SMART" id="SM00487">
    <property type="entry name" value="DEXDc"/>
    <property type="match status" value="1"/>
</dbReference>
<proteinExistence type="predicted"/>
<gene>
    <name evidence="3" type="ORF">LSTR_LSTR007034</name>
</gene>
<dbReference type="AlphaFoldDB" id="A0A482WK86"/>
<dbReference type="OrthoDB" id="5600252at2759"/>
<dbReference type="GO" id="GO:0003723">
    <property type="term" value="F:RNA binding"/>
    <property type="evidence" value="ECO:0007669"/>
    <property type="project" value="TreeGrafter"/>
</dbReference>
<dbReference type="InterPro" id="IPR001650">
    <property type="entry name" value="Helicase_C-like"/>
</dbReference>
<dbReference type="PROSITE" id="PS51061">
    <property type="entry name" value="R3H"/>
    <property type="match status" value="1"/>
</dbReference>
<dbReference type="CDD" id="cd18791">
    <property type="entry name" value="SF2_C_RHA"/>
    <property type="match status" value="1"/>
</dbReference>
<accession>A0A482WK86</accession>
<dbReference type="PANTHER" id="PTHR18934">
    <property type="entry name" value="ATP-DEPENDENT RNA HELICASE"/>
    <property type="match status" value="1"/>
</dbReference>
<evidence type="ECO:0000259" key="1">
    <source>
        <dbReference type="PROSITE" id="PS51061"/>
    </source>
</evidence>
<feature type="domain" description="Helicase C-terminal" evidence="2">
    <location>
        <begin position="293"/>
        <end position="460"/>
    </location>
</feature>
<protein>
    <recommendedName>
        <fullName evidence="5">Helicase C-terminal domain-containing protein</fullName>
    </recommendedName>
</protein>
<dbReference type="PROSITE" id="PS51194">
    <property type="entry name" value="HELICASE_CTER"/>
    <property type="match status" value="1"/>
</dbReference>
<dbReference type="InterPro" id="IPR001374">
    <property type="entry name" value="R3H_dom"/>
</dbReference>
<dbReference type="SUPFAM" id="SSF52540">
    <property type="entry name" value="P-loop containing nucleoside triphosphate hydrolases"/>
    <property type="match status" value="1"/>
</dbReference>
<evidence type="ECO:0000313" key="3">
    <source>
        <dbReference type="EMBL" id="RZF33656.1"/>
    </source>
</evidence>
<evidence type="ECO:0008006" key="5">
    <source>
        <dbReference type="Google" id="ProtNLM"/>
    </source>
</evidence>
<dbReference type="Proteomes" id="UP000291343">
    <property type="component" value="Unassembled WGS sequence"/>
</dbReference>
<sequence length="498" mass="56279">MESIDIDTRESIEREFQRFISNNELSEYTFTSYFTAPERIYIHNKAKWLDIMSKSRGKGMNRRVTIYKQNRSSIIQRDATFELSLQSHRMIASLLDQVPLTSPHNVLPLSEPDRSVTPGLIQRRNVNRLMHGVPIVPGMIQRQWVQGGNNVAAIRQMLPIHALRDPIVQTIDDYQVVIISGEKGCGKTTQVPQYIMEQHALMDRPCRIVCSQPRRIAAVAMAERVAQERNCRLGTEVGFQIRHESLASDTSALTCITNELLLHTLMGGDSTLETVTHLILDDIHIRNDVNADLILAIIDRIQSSNQYGDILIFLPGYEEIVSMMDKLGKRAVKPNEVQMWPVALHSKMDTREQYRVLKPAPYRKVILSTNLAESWIMLHNVVFVIDTGLVRGGEIGVGARTEPCSQLCVRQRSACAGRTPAGACYHLFSSSDYKRMAPERQPEILRTPLQNFCLQTKLLAQGNIADFMAQTLDPPSSTVVDESREFLKTIDALGNMKK</sequence>
<dbReference type="Pfam" id="PF01424">
    <property type="entry name" value="R3H"/>
    <property type="match status" value="1"/>
</dbReference>
<dbReference type="InterPro" id="IPR027417">
    <property type="entry name" value="P-loop_NTPase"/>
</dbReference>
<dbReference type="Gene3D" id="3.40.50.300">
    <property type="entry name" value="P-loop containing nucleotide triphosphate hydrolases"/>
    <property type="match status" value="1"/>
</dbReference>
<comment type="caution">
    <text evidence="3">The sequence shown here is derived from an EMBL/GenBank/DDBJ whole genome shotgun (WGS) entry which is preliminary data.</text>
</comment>
<reference evidence="3 4" key="1">
    <citation type="journal article" date="2017" name="Gigascience">
        <title>Genome sequence of the small brown planthopper, Laodelphax striatellus.</title>
        <authorList>
            <person name="Zhu J."/>
            <person name="Jiang F."/>
            <person name="Wang X."/>
            <person name="Yang P."/>
            <person name="Bao Y."/>
            <person name="Zhao W."/>
            <person name="Wang W."/>
            <person name="Lu H."/>
            <person name="Wang Q."/>
            <person name="Cui N."/>
            <person name="Li J."/>
            <person name="Chen X."/>
            <person name="Luo L."/>
            <person name="Yu J."/>
            <person name="Kang L."/>
            <person name="Cui F."/>
        </authorList>
    </citation>
    <scope>NUCLEOTIDE SEQUENCE [LARGE SCALE GENOMIC DNA]</scope>
    <source>
        <strain evidence="3">Lst14</strain>
    </source>
</reference>
<dbReference type="GO" id="GO:0004386">
    <property type="term" value="F:helicase activity"/>
    <property type="evidence" value="ECO:0007669"/>
    <property type="project" value="TreeGrafter"/>
</dbReference>
<feature type="domain" description="R3H" evidence="1">
    <location>
        <begin position="6"/>
        <end position="70"/>
    </location>
</feature>
<dbReference type="InterPro" id="IPR014001">
    <property type="entry name" value="Helicase_ATP-bd"/>
</dbReference>
<evidence type="ECO:0000259" key="2">
    <source>
        <dbReference type="PROSITE" id="PS51194"/>
    </source>
</evidence>
<dbReference type="InParanoid" id="A0A482WK86"/>
<dbReference type="Gene3D" id="3.30.1370.50">
    <property type="entry name" value="R3H-like domain"/>
    <property type="match status" value="1"/>
</dbReference>
<organism evidence="3 4">
    <name type="scientific">Laodelphax striatellus</name>
    <name type="common">Small brown planthopper</name>
    <name type="synonym">Delphax striatella</name>
    <dbReference type="NCBI Taxonomy" id="195883"/>
    <lineage>
        <taxon>Eukaryota</taxon>
        <taxon>Metazoa</taxon>
        <taxon>Ecdysozoa</taxon>
        <taxon>Arthropoda</taxon>
        <taxon>Hexapoda</taxon>
        <taxon>Insecta</taxon>
        <taxon>Pterygota</taxon>
        <taxon>Neoptera</taxon>
        <taxon>Paraneoptera</taxon>
        <taxon>Hemiptera</taxon>
        <taxon>Auchenorrhyncha</taxon>
        <taxon>Fulgoroidea</taxon>
        <taxon>Delphacidae</taxon>
        <taxon>Criomorphinae</taxon>
        <taxon>Laodelphax</taxon>
    </lineage>
</organism>
<dbReference type="InterPro" id="IPR036867">
    <property type="entry name" value="R3H_dom_sf"/>
</dbReference>
<dbReference type="PANTHER" id="PTHR18934:SF213">
    <property type="entry name" value="3'-5' RNA HELICASE YTHDC2"/>
    <property type="match status" value="1"/>
</dbReference>